<dbReference type="GO" id="GO:0016639">
    <property type="term" value="F:oxidoreductase activity, acting on the CH-NH2 group of donors, NAD or NADP as acceptor"/>
    <property type="evidence" value="ECO:0007669"/>
    <property type="project" value="InterPro"/>
</dbReference>
<dbReference type="InterPro" id="IPR051394">
    <property type="entry name" value="Glutamate_Synthase"/>
</dbReference>
<dbReference type="FunFam" id="3.50.50.60:FF:000160">
    <property type="entry name" value="Glutamate synthase (NADPH)"/>
    <property type="match status" value="1"/>
</dbReference>
<keyword evidence="1" id="KW-0028">Amino-acid biosynthesis</keyword>
<dbReference type="AlphaFoldDB" id="A0A160TRV9"/>
<keyword evidence="3" id="KW-0314">Glutamate biosynthesis</keyword>
<dbReference type="InterPro" id="IPR009051">
    <property type="entry name" value="Helical_ferredxn"/>
</dbReference>
<dbReference type="Gene3D" id="1.10.1060.10">
    <property type="entry name" value="Alpha-helical ferredoxin"/>
    <property type="match status" value="1"/>
</dbReference>
<reference evidence="7" key="1">
    <citation type="submission" date="2015-10" db="EMBL/GenBank/DDBJ databases">
        <authorList>
            <person name="Gilbert D.G."/>
        </authorList>
    </citation>
    <scope>NUCLEOTIDE SEQUENCE</scope>
</reference>
<dbReference type="GO" id="GO:0004355">
    <property type="term" value="F:glutamate synthase (NADPH) activity"/>
    <property type="evidence" value="ECO:0007669"/>
    <property type="project" value="UniProtKB-EC"/>
</dbReference>
<accession>A0A160TRV9</accession>
<dbReference type="EMBL" id="CZRL01000063">
    <property type="protein sequence ID" value="CUS51424.1"/>
    <property type="molecule type" value="Genomic_DNA"/>
</dbReference>
<dbReference type="PANTHER" id="PTHR43100:SF1">
    <property type="entry name" value="GLUTAMATE SYNTHASE [NADPH] SMALL CHAIN"/>
    <property type="match status" value="1"/>
</dbReference>
<comment type="pathway">
    <text evidence="4">Amino-acid biosynthesis.</text>
</comment>
<dbReference type="Gene3D" id="3.50.50.60">
    <property type="entry name" value="FAD/NAD(P)-binding domain"/>
    <property type="match status" value="3"/>
</dbReference>
<evidence type="ECO:0000256" key="2">
    <source>
        <dbReference type="ARBA" id="ARBA00023002"/>
    </source>
</evidence>
<dbReference type="SUPFAM" id="SSF51971">
    <property type="entry name" value="Nucleotide-binding domain"/>
    <property type="match status" value="2"/>
</dbReference>
<protein>
    <submittedName>
        <fullName evidence="7">Glutamate synthase [NADPH] small chain</fullName>
        <ecNumber evidence="7">1.4.1.13</ecNumber>
    </submittedName>
</protein>
<dbReference type="PANTHER" id="PTHR43100">
    <property type="entry name" value="GLUTAMATE SYNTHASE [NADPH] SMALL CHAIN"/>
    <property type="match status" value="1"/>
</dbReference>
<keyword evidence="2 7" id="KW-0560">Oxidoreductase</keyword>
<dbReference type="GO" id="GO:0006537">
    <property type="term" value="P:glutamate biosynthetic process"/>
    <property type="evidence" value="ECO:0007669"/>
    <property type="project" value="UniProtKB-KW"/>
</dbReference>
<sequence>MGKPTAFKEIVREVVPYRPPAERLHDFEEILTPGEDEHLQSQGSRCMDCGVPFCQSADGCPIDNLIPEWNDQVYQGNWRAALDRLHQTNNFPEFTGRVCPAPCEGACVLGIIEPAVTIKNIENAIVDRGFEEGWIVPKPPSTRTGKTVGIVGSGPAGLAAADQLNKAGHTVTVYERADRIGGLLMYGIPNMKLSKSVVDRRVDLLQAEGIEFLTGINVGQPEDYSAGHMVSIMTEGGIGMSQLDSRELVSRHDAVLLATGATVPRDLQIPGRELSGIHFAMDYLTRSTRSLLNYGHHRATELSAKDQRVIVVGGGDTGADCIGTALRHGCRSMINFELLSKPTDERTAGNPWPQWPLIYRTEYAHEESANRFGEDPRRFALLSTEFIDNGKGRVSGIKTIQVDWSQPSDNAPFSLVPGSDTIWDCDLVLLSLGFLGPEHGISDPLTQSTNIDDAKWLTYTDRSTYRAEHGSYATGMPGVYAAGDCRRGQSLVVWAINEGRGAARAMDIFLMGHSSLSLPD</sequence>
<dbReference type="GO" id="GO:0051536">
    <property type="term" value="F:iron-sulfur cluster binding"/>
    <property type="evidence" value="ECO:0007669"/>
    <property type="project" value="InterPro"/>
</dbReference>
<dbReference type="InterPro" id="IPR028261">
    <property type="entry name" value="DPD_II"/>
</dbReference>
<dbReference type="InterPro" id="IPR023753">
    <property type="entry name" value="FAD/NAD-binding_dom"/>
</dbReference>
<dbReference type="EC" id="1.4.1.13" evidence="7"/>
<feature type="domain" description="FAD/NAD(P)-binding" evidence="5">
    <location>
        <begin position="148"/>
        <end position="332"/>
    </location>
</feature>
<proteinExistence type="predicted"/>
<evidence type="ECO:0000259" key="6">
    <source>
        <dbReference type="Pfam" id="PF14691"/>
    </source>
</evidence>
<evidence type="ECO:0000256" key="1">
    <source>
        <dbReference type="ARBA" id="ARBA00022605"/>
    </source>
</evidence>
<dbReference type="SUPFAM" id="SSF46548">
    <property type="entry name" value="alpha-helical ferredoxin"/>
    <property type="match status" value="1"/>
</dbReference>
<dbReference type="Pfam" id="PF07992">
    <property type="entry name" value="Pyr_redox_2"/>
    <property type="match status" value="1"/>
</dbReference>
<dbReference type="InterPro" id="IPR036188">
    <property type="entry name" value="FAD/NAD-bd_sf"/>
</dbReference>
<evidence type="ECO:0000313" key="7">
    <source>
        <dbReference type="EMBL" id="CUS51424.1"/>
    </source>
</evidence>
<evidence type="ECO:0000256" key="4">
    <source>
        <dbReference type="ARBA" id="ARBA00029440"/>
    </source>
</evidence>
<dbReference type="InterPro" id="IPR006005">
    <property type="entry name" value="Glut_synth_ssu1"/>
</dbReference>
<name>A0A160TRV9_9ZZZZ</name>
<dbReference type="PRINTS" id="PR00419">
    <property type="entry name" value="ADXRDTASE"/>
</dbReference>
<dbReference type="NCBIfam" id="TIGR01317">
    <property type="entry name" value="GOGAT_sm_gam"/>
    <property type="match status" value="1"/>
</dbReference>
<organism evidence="7">
    <name type="scientific">hydrothermal vent metagenome</name>
    <dbReference type="NCBI Taxonomy" id="652676"/>
    <lineage>
        <taxon>unclassified sequences</taxon>
        <taxon>metagenomes</taxon>
        <taxon>ecological metagenomes</taxon>
    </lineage>
</organism>
<gene>
    <name evidence="7" type="ORF">MGWOODY_XGa1053</name>
</gene>
<feature type="domain" description="Dihydroprymidine dehydrogenase" evidence="6">
    <location>
        <begin position="24"/>
        <end position="133"/>
    </location>
</feature>
<evidence type="ECO:0000256" key="3">
    <source>
        <dbReference type="ARBA" id="ARBA00023164"/>
    </source>
</evidence>
<dbReference type="Pfam" id="PF14691">
    <property type="entry name" value="Fer4_20"/>
    <property type="match status" value="1"/>
</dbReference>
<evidence type="ECO:0000259" key="5">
    <source>
        <dbReference type="Pfam" id="PF07992"/>
    </source>
</evidence>